<protein>
    <submittedName>
        <fullName evidence="1">Uncharacterized protein</fullName>
    </submittedName>
</protein>
<comment type="caution">
    <text evidence="1">The sequence shown here is derived from an EMBL/GenBank/DDBJ whole genome shotgun (WGS) entry which is preliminary data.</text>
</comment>
<gene>
    <name evidence="1" type="ORF">F8O01_09755</name>
</gene>
<keyword evidence="2" id="KW-1185">Reference proteome</keyword>
<organism evidence="1 2">
    <name type="scientific">Pseudoclavibacter chungangensis</name>
    <dbReference type="NCBI Taxonomy" id="587635"/>
    <lineage>
        <taxon>Bacteria</taxon>
        <taxon>Bacillati</taxon>
        <taxon>Actinomycetota</taxon>
        <taxon>Actinomycetes</taxon>
        <taxon>Micrococcales</taxon>
        <taxon>Microbacteriaceae</taxon>
        <taxon>Pseudoclavibacter</taxon>
    </lineage>
</organism>
<name>A0A7J5BQT7_9MICO</name>
<evidence type="ECO:0000313" key="1">
    <source>
        <dbReference type="EMBL" id="KAB1656668.1"/>
    </source>
</evidence>
<dbReference type="AlphaFoldDB" id="A0A7J5BQT7"/>
<dbReference type="Proteomes" id="UP000467240">
    <property type="component" value="Unassembled WGS sequence"/>
</dbReference>
<dbReference type="EMBL" id="WBJZ01000011">
    <property type="protein sequence ID" value="KAB1656668.1"/>
    <property type="molecule type" value="Genomic_DNA"/>
</dbReference>
<evidence type="ECO:0000313" key="2">
    <source>
        <dbReference type="Proteomes" id="UP000467240"/>
    </source>
</evidence>
<dbReference type="OrthoDB" id="9909208at2"/>
<reference evidence="1 2" key="1">
    <citation type="submission" date="2019-09" db="EMBL/GenBank/DDBJ databases">
        <title>Phylogeny of genus Pseudoclavibacter and closely related genus.</title>
        <authorList>
            <person name="Li Y."/>
        </authorList>
    </citation>
    <scope>NUCLEOTIDE SEQUENCE [LARGE SCALE GENOMIC DNA]</scope>
    <source>
        <strain evidence="1 2">DSM 23821</strain>
    </source>
</reference>
<dbReference type="RefSeq" id="WP_158040682.1">
    <property type="nucleotide sequence ID" value="NZ_JACCFV010000001.1"/>
</dbReference>
<accession>A0A7J5BQT7</accession>
<sequence>MGDVESRRARAILRLRKRQSSVVSALLGDFASTGAAPTSRVGWFVDPEGEDHAVQRLVVELPPRAGQFDPNEVDAAVVAVFEDDVSIDRRAKSDGGLRVDVRLPSCALHSVTLLHGGRVLQITSFSGALAPSDELVEETLGAPPERCGGSGEGDPREDARVRALDDEDEVLGPDYGYVLRFGRGTVRR</sequence>
<proteinExistence type="predicted"/>